<dbReference type="InterPro" id="IPR042104">
    <property type="entry name" value="PKS_dehydratase_sf"/>
</dbReference>
<dbReference type="InterPro" id="IPR036291">
    <property type="entry name" value="NAD(P)-bd_dom_sf"/>
</dbReference>
<evidence type="ECO:0000259" key="5">
    <source>
        <dbReference type="PROSITE" id="PS52019"/>
    </source>
</evidence>
<dbReference type="InterPro" id="IPR049900">
    <property type="entry name" value="PKS_mFAS_DH"/>
</dbReference>
<evidence type="ECO:0000256" key="1">
    <source>
        <dbReference type="ARBA" id="ARBA00022679"/>
    </source>
</evidence>
<organism evidence="6 7">
    <name type="scientific">Streptomyces malaysiensis subsp. samsunensis</name>
    <dbReference type="NCBI Taxonomy" id="459658"/>
    <lineage>
        <taxon>Bacteria</taxon>
        <taxon>Bacillati</taxon>
        <taxon>Actinomycetota</taxon>
        <taxon>Actinomycetes</taxon>
        <taxon>Kitasatosporales</taxon>
        <taxon>Streptomycetaceae</taxon>
        <taxon>Streptomyces</taxon>
        <taxon>Streptomyces violaceusniger group</taxon>
    </lineage>
</organism>
<keyword evidence="7" id="KW-1185">Reference proteome</keyword>
<evidence type="ECO:0000256" key="3">
    <source>
        <dbReference type="PROSITE-ProRule" id="PRU01363"/>
    </source>
</evidence>
<accession>A0A9X2M718</accession>
<dbReference type="InterPro" id="IPR020807">
    <property type="entry name" value="PKS_DH"/>
</dbReference>
<feature type="non-terminal residue" evidence="6">
    <location>
        <position position="1"/>
    </location>
</feature>
<evidence type="ECO:0000313" key="7">
    <source>
        <dbReference type="Proteomes" id="UP001142400"/>
    </source>
</evidence>
<keyword evidence="2" id="KW-0511">Multifunctional enzyme</keyword>
<dbReference type="Pfam" id="PF22953">
    <property type="entry name" value="SpnB_Rossmann"/>
    <property type="match status" value="1"/>
</dbReference>
<feature type="non-terminal residue" evidence="6">
    <location>
        <position position="588"/>
    </location>
</feature>
<evidence type="ECO:0000256" key="2">
    <source>
        <dbReference type="ARBA" id="ARBA00023268"/>
    </source>
</evidence>
<keyword evidence="1" id="KW-0808">Transferase</keyword>
<dbReference type="PANTHER" id="PTHR43775:SF51">
    <property type="entry name" value="INACTIVE PHENOLPHTHIOCEROL SYNTHESIS POLYKETIDE SYNTHASE TYPE I PKS1-RELATED"/>
    <property type="match status" value="1"/>
</dbReference>
<dbReference type="PANTHER" id="PTHR43775">
    <property type="entry name" value="FATTY ACID SYNTHASE"/>
    <property type="match status" value="1"/>
</dbReference>
<dbReference type="Proteomes" id="UP001142400">
    <property type="component" value="Unassembled WGS sequence"/>
</dbReference>
<proteinExistence type="predicted"/>
<evidence type="ECO:0000256" key="4">
    <source>
        <dbReference type="SAM" id="MobiDB-lite"/>
    </source>
</evidence>
<dbReference type="Pfam" id="PF21089">
    <property type="entry name" value="PKS_DH_N"/>
    <property type="match status" value="1"/>
</dbReference>
<dbReference type="InterPro" id="IPR049551">
    <property type="entry name" value="PKS_DH_C"/>
</dbReference>
<sequence>FWIQQHGGAGSATTAHGMSATGHALLGSGVPLPGSDGFLFTGRLSLRDHPWLADHSVLGRVVVPGTAFLDMALHAADTVGCDHVTELTLETPLVLTTTGTTHVQVLVAAPDHEGNREISVHARAQDAPPHAWTRHARATLTAGVSGEPAGLGSWPPAGARPVETAGLYERLSDEGLGYGPVFRGLETVWRDGDGALFAEVTLPDVADSDTAGFGVHPALLDAALHAWAAGSDDAGSDDAGPGAVRLPFLWSGVTLHATGATKLRVRLTPVASAEGALSVLVTDAAGLPVLSARSLVTRPVTEATFPAPSGTGGSLYRVAWSPVTGSGPGTGPEVGAAPRVAVLGEATESLPEPDPALADCRDLAALEGRLAAGEQPVPDQVLAEVSAPGGDSLPAVVEHTARHALELVQRWLASAHFSASRLVLVTQGAVAVEGDEPMAGLAASPVWGLVRSAQTEHPGRLALLDLDPRGTTPDVVRRALASGEPQLAIRGEEILAPQLVRDETDETDEPDESTDARHTGPWHLTSARNGTLEDLVWTPVPSDPVSDAVPRLLGAQEVRIEVRAVGLNFRDVLVLLGMYPDAENALLG</sequence>
<dbReference type="SMART" id="SM00826">
    <property type="entry name" value="PKS_DH"/>
    <property type="match status" value="1"/>
</dbReference>
<feature type="region of interest" description="N-terminal hotdog fold" evidence="3">
    <location>
        <begin position="23"/>
        <end position="147"/>
    </location>
</feature>
<dbReference type="AlphaFoldDB" id="A0A9X2M718"/>
<dbReference type="Gene3D" id="3.90.180.10">
    <property type="entry name" value="Medium-chain alcohol dehydrogenases, catalytic domain"/>
    <property type="match status" value="1"/>
</dbReference>
<dbReference type="Pfam" id="PF14765">
    <property type="entry name" value="PS-DH"/>
    <property type="match status" value="1"/>
</dbReference>
<dbReference type="Gene3D" id="3.10.129.110">
    <property type="entry name" value="Polyketide synthase dehydratase"/>
    <property type="match status" value="1"/>
</dbReference>
<dbReference type="InterPro" id="IPR050091">
    <property type="entry name" value="PKS_NRPS_Biosynth_Enz"/>
</dbReference>
<reference evidence="6" key="1">
    <citation type="submission" date="2022-06" db="EMBL/GenBank/DDBJ databases">
        <title>WGS of actinobacteria.</title>
        <authorList>
            <person name="Thawai C."/>
        </authorList>
    </citation>
    <scope>NUCLEOTIDE SEQUENCE</scope>
    <source>
        <strain evidence="6">DSM 42010</strain>
    </source>
</reference>
<dbReference type="EMBL" id="JANIIC010000200">
    <property type="protein sequence ID" value="MCQ8836613.1"/>
    <property type="molecule type" value="Genomic_DNA"/>
</dbReference>
<comment type="caution">
    <text evidence="6">The sequence shown here is derived from an EMBL/GenBank/DDBJ whole genome shotgun (WGS) entry which is preliminary data.</text>
</comment>
<dbReference type="InterPro" id="IPR055123">
    <property type="entry name" value="SpnB-like_Rossmann"/>
</dbReference>
<feature type="domain" description="PKS/mFAS DH" evidence="5">
    <location>
        <begin position="23"/>
        <end position="306"/>
    </location>
</feature>
<evidence type="ECO:0000313" key="6">
    <source>
        <dbReference type="EMBL" id="MCQ8836613.1"/>
    </source>
</evidence>
<protein>
    <submittedName>
        <fullName evidence="6">Polyketide synthase dehydratase domain-containing protein</fullName>
    </submittedName>
</protein>
<dbReference type="Gene3D" id="3.40.50.11460">
    <property type="match status" value="1"/>
</dbReference>
<feature type="active site" description="Proton acceptor; for dehydratase activity" evidence="3">
    <location>
        <position position="55"/>
    </location>
</feature>
<feature type="compositionally biased region" description="Acidic residues" evidence="4">
    <location>
        <begin position="503"/>
        <end position="513"/>
    </location>
</feature>
<dbReference type="SUPFAM" id="SSF50129">
    <property type="entry name" value="GroES-like"/>
    <property type="match status" value="1"/>
</dbReference>
<feature type="active site" description="Proton donor; for dehydratase activity" evidence="3">
    <location>
        <position position="221"/>
    </location>
</feature>
<dbReference type="InterPro" id="IPR049552">
    <property type="entry name" value="PKS_DH_N"/>
</dbReference>
<feature type="region of interest" description="Disordered" evidence="4">
    <location>
        <begin position="498"/>
        <end position="524"/>
    </location>
</feature>
<feature type="region of interest" description="C-terminal hotdog fold" evidence="3">
    <location>
        <begin position="159"/>
        <end position="306"/>
    </location>
</feature>
<dbReference type="GO" id="GO:0004312">
    <property type="term" value="F:fatty acid synthase activity"/>
    <property type="evidence" value="ECO:0007669"/>
    <property type="project" value="TreeGrafter"/>
</dbReference>
<dbReference type="InterPro" id="IPR011032">
    <property type="entry name" value="GroES-like_sf"/>
</dbReference>
<name>A0A9X2M718_STRMQ</name>
<dbReference type="GO" id="GO:0006633">
    <property type="term" value="P:fatty acid biosynthetic process"/>
    <property type="evidence" value="ECO:0007669"/>
    <property type="project" value="TreeGrafter"/>
</dbReference>
<dbReference type="PROSITE" id="PS52019">
    <property type="entry name" value="PKS_MFAS_DH"/>
    <property type="match status" value="1"/>
</dbReference>
<dbReference type="SUPFAM" id="SSF51735">
    <property type="entry name" value="NAD(P)-binding Rossmann-fold domains"/>
    <property type="match status" value="1"/>
</dbReference>
<dbReference type="RefSeq" id="WP_257636635.1">
    <property type="nucleotide sequence ID" value="NZ_JANIIC010000200.1"/>
</dbReference>
<gene>
    <name evidence="6" type="ORF">NQU54_48445</name>
</gene>